<dbReference type="SMART" id="SM00368">
    <property type="entry name" value="LRR_RI"/>
    <property type="match status" value="5"/>
</dbReference>
<evidence type="ECO:0000256" key="1">
    <source>
        <dbReference type="ARBA" id="ARBA00022468"/>
    </source>
</evidence>
<dbReference type="PANTHER" id="PTHR24113:SF12">
    <property type="entry name" value="RAN GTPASE-ACTIVATING PROTEIN 1"/>
    <property type="match status" value="1"/>
</dbReference>
<dbReference type="InParanoid" id="Q23UH0"/>
<evidence type="ECO:0000313" key="4">
    <source>
        <dbReference type="EMBL" id="EAS00188.2"/>
    </source>
</evidence>
<dbReference type="Proteomes" id="UP000009168">
    <property type="component" value="Unassembled WGS sequence"/>
</dbReference>
<keyword evidence="4" id="KW-0808">Transferase</keyword>
<dbReference type="GO" id="GO:0006913">
    <property type="term" value="P:nucleocytoplasmic transport"/>
    <property type="evidence" value="ECO:0007669"/>
    <property type="project" value="TreeGrafter"/>
</dbReference>
<dbReference type="GO" id="GO:0005096">
    <property type="term" value="F:GTPase activator activity"/>
    <property type="evidence" value="ECO:0007669"/>
    <property type="project" value="UniProtKB-KW"/>
</dbReference>
<dbReference type="GeneID" id="7825369"/>
<dbReference type="KEGG" id="tet:TTHERM_00937620"/>
<accession>Q23UH0</accession>
<reference evidence="5" key="1">
    <citation type="journal article" date="2006" name="PLoS Biol.">
        <title>Macronuclear genome sequence of the ciliate Tetrahymena thermophila, a model eukaryote.</title>
        <authorList>
            <person name="Eisen J.A."/>
            <person name="Coyne R.S."/>
            <person name="Wu M."/>
            <person name="Wu D."/>
            <person name="Thiagarajan M."/>
            <person name="Wortman J.R."/>
            <person name="Badger J.H."/>
            <person name="Ren Q."/>
            <person name="Amedeo P."/>
            <person name="Jones K.M."/>
            <person name="Tallon L.J."/>
            <person name="Delcher A.L."/>
            <person name="Salzberg S.L."/>
            <person name="Silva J.C."/>
            <person name="Haas B.J."/>
            <person name="Majoros W.H."/>
            <person name="Farzad M."/>
            <person name="Carlton J.M."/>
            <person name="Smith R.K. Jr."/>
            <person name="Garg J."/>
            <person name="Pearlman R.E."/>
            <person name="Karrer K.M."/>
            <person name="Sun L."/>
            <person name="Manning G."/>
            <person name="Elde N.C."/>
            <person name="Turkewitz A.P."/>
            <person name="Asai D.J."/>
            <person name="Wilkes D.E."/>
            <person name="Wang Y."/>
            <person name="Cai H."/>
            <person name="Collins K."/>
            <person name="Stewart B.A."/>
            <person name="Lee S.R."/>
            <person name="Wilamowska K."/>
            <person name="Weinberg Z."/>
            <person name="Ruzzo W.L."/>
            <person name="Wloga D."/>
            <person name="Gaertig J."/>
            <person name="Frankel J."/>
            <person name="Tsao C.-C."/>
            <person name="Gorovsky M.A."/>
            <person name="Keeling P.J."/>
            <person name="Waller R.F."/>
            <person name="Patron N.J."/>
            <person name="Cherry J.M."/>
            <person name="Stover N.A."/>
            <person name="Krieger C.J."/>
            <person name="del Toro C."/>
            <person name="Ryder H.F."/>
            <person name="Williamson S.C."/>
            <person name="Barbeau R.A."/>
            <person name="Hamilton E.P."/>
            <person name="Orias E."/>
        </authorList>
    </citation>
    <scope>NUCLEOTIDE SEQUENCE [LARGE SCALE GENOMIC DNA]</scope>
    <source>
        <strain evidence="5">SB210</strain>
    </source>
</reference>
<dbReference type="HOGENOM" id="CLU_1153692_0_0_1"/>
<keyword evidence="5" id="KW-1185">Reference proteome</keyword>
<dbReference type="GO" id="GO:0005634">
    <property type="term" value="C:nucleus"/>
    <property type="evidence" value="ECO:0007669"/>
    <property type="project" value="TreeGrafter"/>
</dbReference>
<keyword evidence="4" id="KW-0418">Kinase</keyword>
<keyword evidence="2" id="KW-0433">Leucine-rich repeat</keyword>
<name>Q23UH0_TETTS</name>
<dbReference type="InterPro" id="IPR032675">
    <property type="entry name" value="LRR_dom_sf"/>
</dbReference>
<dbReference type="EMBL" id="GG662627">
    <property type="protein sequence ID" value="EAS00188.2"/>
    <property type="molecule type" value="Genomic_DNA"/>
</dbReference>
<gene>
    <name evidence="4" type="ORF">TTHERM_00937620</name>
</gene>
<evidence type="ECO:0000313" key="5">
    <source>
        <dbReference type="Proteomes" id="UP000009168"/>
    </source>
</evidence>
<dbReference type="PANTHER" id="PTHR24113">
    <property type="entry name" value="RAN GTPASE-ACTIVATING PROTEIN 1"/>
    <property type="match status" value="1"/>
</dbReference>
<dbReference type="InterPro" id="IPR027038">
    <property type="entry name" value="RanGap"/>
</dbReference>
<keyword evidence="3" id="KW-0677">Repeat</keyword>
<sequence length="521" mass="58886">MTRFQIIKIFNKFKYFFDYFVQQFYFEINNKAFILKIVNLIKKLGFTSTNQAQKQNYIILQICNSQIWNRYFIFKKEKNYKINLFQYLKFLKADLISKKDLFLSFNYSKMKDQIQCDLSKSISKCKKTENLFISLISCNISTQGISKIGEGLSNCINLENLTLNLSTNQIMSQGISNLGQSLLCCTNLKKLQLILNSNYINENGASQLGISLGRCQNLTQLELSMNYCGIGNSDLLLQVIQNKNLKVLKLYLRQTSLEDSGVNQMGNTLLSATNINYLVLDLSQNNITDASAANLAFCLGKSNHLSQLELHLEQIKKIGSKTGSQIFNSLNQNQNLSQLALNLGSLELGEGTFSWFDSAQVRNNMKFLELKLNSNLIDDLCAQSISQSLRSFKNLEELMLFLSFNKISDTGVTDLGQSLQQFESLQSIKLNLSQNLINQQGSLNLISSIQSCKCLKTLVLDLSSNSIGSVGVQTIGRLLRNCQNLTVLSLNIQQNLQDQQAEQTIQTDIPKISKLVQYNLQ</sequence>
<keyword evidence="1" id="KW-0343">GTPase activation</keyword>
<dbReference type="SUPFAM" id="SSF52047">
    <property type="entry name" value="RNI-like"/>
    <property type="match status" value="2"/>
</dbReference>
<dbReference type="RefSeq" id="XP_001020433.2">
    <property type="nucleotide sequence ID" value="XM_001020433.2"/>
</dbReference>
<dbReference type="GO" id="GO:0048471">
    <property type="term" value="C:perinuclear region of cytoplasm"/>
    <property type="evidence" value="ECO:0007669"/>
    <property type="project" value="TreeGrafter"/>
</dbReference>
<dbReference type="Gene3D" id="3.80.10.10">
    <property type="entry name" value="Ribonuclease Inhibitor"/>
    <property type="match status" value="3"/>
</dbReference>
<dbReference type="AlphaFoldDB" id="Q23UH0"/>
<dbReference type="OrthoDB" id="120976at2759"/>
<evidence type="ECO:0000256" key="3">
    <source>
        <dbReference type="ARBA" id="ARBA00022737"/>
    </source>
</evidence>
<dbReference type="GO" id="GO:0005829">
    <property type="term" value="C:cytosol"/>
    <property type="evidence" value="ECO:0007669"/>
    <property type="project" value="TreeGrafter"/>
</dbReference>
<dbReference type="GO" id="GO:0016301">
    <property type="term" value="F:kinase activity"/>
    <property type="evidence" value="ECO:0007669"/>
    <property type="project" value="UniProtKB-KW"/>
</dbReference>
<dbReference type="GO" id="GO:0031267">
    <property type="term" value="F:small GTPase binding"/>
    <property type="evidence" value="ECO:0007669"/>
    <property type="project" value="TreeGrafter"/>
</dbReference>
<organism evidence="4 5">
    <name type="scientific">Tetrahymena thermophila (strain SB210)</name>
    <dbReference type="NCBI Taxonomy" id="312017"/>
    <lineage>
        <taxon>Eukaryota</taxon>
        <taxon>Sar</taxon>
        <taxon>Alveolata</taxon>
        <taxon>Ciliophora</taxon>
        <taxon>Intramacronucleata</taxon>
        <taxon>Oligohymenophorea</taxon>
        <taxon>Hymenostomatida</taxon>
        <taxon>Tetrahymenina</taxon>
        <taxon>Tetrahymenidae</taxon>
        <taxon>Tetrahymena</taxon>
    </lineage>
</organism>
<evidence type="ECO:0000256" key="2">
    <source>
        <dbReference type="ARBA" id="ARBA00022614"/>
    </source>
</evidence>
<protein>
    <submittedName>
        <fullName evidence="4">Kinase domain protein</fullName>
    </submittedName>
</protein>
<proteinExistence type="predicted"/>